<evidence type="ECO:0000313" key="3">
    <source>
        <dbReference type="RefSeq" id="XP_028029951.1"/>
    </source>
</evidence>
<dbReference type="GO" id="GO:0003730">
    <property type="term" value="F:mRNA 3'-UTR binding"/>
    <property type="evidence" value="ECO:0007669"/>
    <property type="project" value="TreeGrafter"/>
</dbReference>
<dbReference type="RefSeq" id="XP_028029951.1">
    <property type="nucleotide sequence ID" value="XM_028174150.1"/>
</dbReference>
<evidence type="ECO:0000313" key="2">
    <source>
        <dbReference type="Proteomes" id="UP000504629"/>
    </source>
</evidence>
<feature type="repeat" description="PPR" evidence="1">
    <location>
        <begin position="191"/>
        <end position="225"/>
    </location>
</feature>
<dbReference type="GO" id="GO:0005739">
    <property type="term" value="C:mitochondrion"/>
    <property type="evidence" value="ECO:0007669"/>
    <property type="project" value="TreeGrafter"/>
</dbReference>
<dbReference type="InterPro" id="IPR002885">
    <property type="entry name" value="PPR_rpt"/>
</dbReference>
<accession>A0A6J2JK50</accession>
<organism evidence="2 3">
    <name type="scientific">Bombyx mandarina</name>
    <name type="common">Wild silk moth</name>
    <name type="synonym">Wild silkworm</name>
    <dbReference type="NCBI Taxonomy" id="7092"/>
    <lineage>
        <taxon>Eukaryota</taxon>
        <taxon>Metazoa</taxon>
        <taxon>Ecdysozoa</taxon>
        <taxon>Arthropoda</taxon>
        <taxon>Hexapoda</taxon>
        <taxon>Insecta</taxon>
        <taxon>Pterygota</taxon>
        <taxon>Neoptera</taxon>
        <taxon>Endopterygota</taxon>
        <taxon>Lepidoptera</taxon>
        <taxon>Glossata</taxon>
        <taxon>Ditrysia</taxon>
        <taxon>Bombycoidea</taxon>
        <taxon>Bombycidae</taxon>
        <taxon>Bombycinae</taxon>
        <taxon>Bombyx</taxon>
    </lineage>
</organism>
<dbReference type="KEGG" id="bman:114242854"/>
<dbReference type="InterPro" id="IPR011990">
    <property type="entry name" value="TPR-like_helical_dom_sf"/>
</dbReference>
<keyword evidence="2" id="KW-1185">Reference proteome</keyword>
<dbReference type="Gene3D" id="1.25.40.10">
    <property type="entry name" value="Tetratricopeptide repeat domain"/>
    <property type="match status" value="2"/>
</dbReference>
<dbReference type="GeneID" id="114242854"/>
<dbReference type="InterPro" id="IPR033490">
    <property type="entry name" value="LRP130"/>
</dbReference>
<proteinExistence type="predicted"/>
<dbReference type="Pfam" id="PF13812">
    <property type="entry name" value="PPR_3"/>
    <property type="match status" value="1"/>
</dbReference>
<dbReference type="PANTHER" id="PTHR46669">
    <property type="entry name" value="LEUCINE-RICH PPR MOTIF-CONTAINING PROTEIN, MITOCHONDRIAL"/>
    <property type="match status" value="1"/>
</dbReference>
<reference evidence="3" key="1">
    <citation type="submission" date="2025-08" db="UniProtKB">
        <authorList>
            <consortium name="RefSeq"/>
        </authorList>
    </citation>
    <scope>IDENTIFICATION</scope>
    <source>
        <tissue evidence="3">Silk gland</tissue>
    </source>
</reference>
<protein>
    <submittedName>
        <fullName evidence="3">Leucine-rich PPR motif-containing protein, mitochondrial-like</fullName>
    </submittedName>
</protein>
<evidence type="ECO:0000256" key="1">
    <source>
        <dbReference type="PROSITE-ProRule" id="PRU00708"/>
    </source>
</evidence>
<dbReference type="GO" id="GO:0005634">
    <property type="term" value="C:nucleus"/>
    <property type="evidence" value="ECO:0007669"/>
    <property type="project" value="TreeGrafter"/>
</dbReference>
<dbReference type="PANTHER" id="PTHR46669:SF2">
    <property type="entry name" value="EG:BACN32G11.3 PROTEIN"/>
    <property type="match status" value="1"/>
</dbReference>
<dbReference type="GO" id="GO:0070129">
    <property type="term" value="P:regulation of mitochondrial translation"/>
    <property type="evidence" value="ECO:0007669"/>
    <property type="project" value="TreeGrafter"/>
</dbReference>
<name>A0A6J2JK50_BOMMA</name>
<dbReference type="Proteomes" id="UP000504629">
    <property type="component" value="Unplaced"/>
</dbReference>
<dbReference type="AlphaFoldDB" id="A0A6J2JK50"/>
<dbReference type="PROSITE" id="PS51375">
    <property type="entry name" value="PPR"/>
    <property type="match status" value="1"/>
</dbReference>
<gene>
    <name evidence="3" type="primary">LOC114242854</name>
</gene>
<dbReference type="OrthoDB" id="767661at2759"/>
<sequence length="1054" mass="119245">MMWTRQGIRIMNSNRAKFFKNIQTNRANIGCPCRSHAQRRISNAAINKCSVNLSSGRGNISQTVSTEFLKNTDRMSSEELLEKLIAGLSTDIHQKNRVYKNDLMRVINRVKEMNFSTKKQGLLLLRCCTELLPDETPSARMALVELVWNTLKPHTKFQVDHYNELLQAYIANNRTIVVTTFINKMLPVKPNITTYELIIRALGEAGDLNQATEVLSNMKAQNLPATENIFNSLIIGQGKAGNLQNIQEVLTMMKSVKLKQSIDTYTAVARALAWNKEDGPLLKEMDQTIKNGFQFEERHIMEIVKTLAVVGSYKTIPQVLKYLPEVTLQTPSISPYMQSVCTLLVFQNHPMAALEIYKCLPLPSFGPKDDQGLHGRSLVRDCVKAAMPSSLIGLITQELMASGRNPIALHNATEAALQLGKIPLSLDLFTRMKQLGMPLRPHYFWPILITNSKSYGEKGIMSVLSTMIEMDVKPDYETIMSYTLPFVSFTSPQNLMKKFLDAGLTVTTVLTPMMESLLNTGQVRAASEICELFNGKVDVEIILKPLLRGYLTNGDVKSTVHILEDVLKKGSENKDWIGRFLCCFINHKKIMEDLTDFFTLVQELKNENLKISTSASDYCVSRLPNTHSDAEIERFRSGLAEITDETLVDDGEMFAHQPAHPKNMNEASLRAHLSELEAKNMNTRGVLRRLLQQYCKEGNLKAAKEVAEKCQKEGVFLSAGMKASIFDLHVKLGELELAELTLADLNKTSPNFTLDEFKVIDFATLMVYRKRIKQATELLNEQSKKRRIIGGRGIIMNCWRLLDATAANGSPEDVRKMLETLTALRYCKPNNVLLGPLVRVHLKNDNLEEALNEFVRLAKQYSMTPLKHELLCKILEAMGDGRSEDNFVIHERSNSRFNKMAQTILNTDRKVHGASDVQLTLIAALAEVGYKKTIRKLFLDPKVNFHPEALYRRCERFADEKKLKALECIAECARDVRRVNVDDIYELMLDVHQRDDNCQEALSLWTKMQEADVTPSQKFVRNICSLLKANNRTVPSELSLLLDKQDKLTSVSRT</sequence>